<evidence type="ECO:0000313" key="2">
    <source>
        <dbReference type="EMBL" id="OYQ36174.1"/>
    </source>
</evidence>
<comment type="caution">
    <text evidence="2">The sequence shown here is derived from an EMBL/GenBank/DDBJ whole genome shotgun (WGS) entry which is preliminary data.</text>
</comment>
<proteinExistence type="predicted"/>
<dbReference type="InterPro" id="IPR029024">
    <property type="entry name" value="TerB-like"/>
</dbReference>
<protein>
    <submittedName>
        <fullName evidence="2">Tellurite resistance protein TerB</fullName>
    </submittedName>
</protein>
<gene>
    <name evidence="2" type="ORF">CHU95_05120</name>
</gene>
<dbReference type="Pfam" id="PF05099">
    <property type="entry name" value="TerB"/>
    <property type="match status" value="1"/>
</dbReference>
<dbReference type="Gene3D" id="1.10.3680.10">
    <property type="entry name" value="TerB-like"/>
    <property type="match status" value="1"/>
</dbReference>
<accession>A0A255Z5I3</accession>
<dbReference type="EMBL" id="NOXU01000023">
    <property type="protein sequence ID" value="OYQ36174.1"/>
    <property type="molecule type" value="Genomic_DNA"/>
</dbReference>
<feature type="domain" description="Co-chaperone DjlA N-terminal" evidence="1">
    <location>
        <begin position="20"/>
        <end position="134"/>
    </location>
</feature>
<evidence type="ECO:0000259" key="1">
    <source>
        <dbReference type="Pfam" id="PF05099"/>
    </source>
</evidence>
<sequence>MSLFSMFKSDKGEAMTAHKAFAISLLYTMAADGEMDAEEVGHLLAVIGGEKSGGTIGVGANNQALLNASMKYVRSHSHEQFLAEATPVLTTAQRLCILMNLVDSALADGEAEQEEREFFDKAQKAFGITDEQFRPYFEVIMMKNDRSVFVDKNHPMNQPGFQVGMPGQAA</sequence>
<dbReference type="RefSeq" id="WP_094454400.1">
    <property type="nucleotide sequence ID" value="NZ_NOXU01000023.1"/>
</dbReference>
<reference evidence="2 3" key="1">
    <citation type="submission" date="2017-07" db="EMBL/GenBank/DDBJ databases">
        <title>Niveispirillum cyanobacteriorum sp. nov., isolated from cyanobacterial aggregates in a eutrophic lake.</title>
        <authorList>
            <person name="Cai H."/>
        </authorList>
    </citation>
    <scope>NUCLEOTIDE SEQUENCE [LARGE SCALE GENOMIC DNA]</scope>
    <source>
        <strain evidence="3">TH1-14</strain>
    </source>
</reference>
<dbReference type="OrthoDB" id="7304139at2"/>
<evidence type="ECO:0000313" key="3">
    <source>
        <dbReference type="Proteomes" id="UP000216998"/>
    </source>
</evidence>
<organism evidence="2 3">
    <name type="scientific">Niveispirillum lacus</name>
    <dbReference type="NCBI Taxonomy" id="1981099"/>
    <lineage>
        <taxon>Bacteria</taxon>
        <taxon>Pseudomonadati</taxon>
        <taxon>Pseudomonadota</taxon>
        <taxon>Alphaproteobacteria</taxon>
        <taxon>Rhodospirillales</taxon>
        <taxon>Azospirillaceae</taxon>
        <taxon>Niveispirillum</taxon>
    </lineage>
</organism>
<name>A0A255Z5I3_9PROT</name>
<dbReference type="InterPro" id="IPR007791">
    <property type="entry name" value="DjlA_N"/>
</dbReference>
<dbReference type="CDD" id="cd07177">
    <property type="entry name" value="terB_like"/>
    <property type="match status" value="1"/>
</dbReference>
<keyword evidence="3" id="KW-1185">Reference proteome</keyword>
<dbReference type="Proteomes" id="UP000216998">
    <property type="component" value="Unassembled WGS sequence"/>
</dbReference>
<dbReference type="AlphaFoldDB" id="A0A255Z5I3"/>
<dbReference type="SUPFAM" id="SSF158682">
    <property type="entry name" value="TerB-like"/>
    <property type="match status" value="1"/>
</dbReference>